<dbReference type="Pfam" id="PF13555">
    <property type="entry name" value="AAA_29"/>
    <property type="match status" value="1"/>
</dbReference>
<dbReference type="Gene3D" id="3.40.50.300">
    <property type="entry name" value="P-loop containing nucleotide triphosphate hydrolases"/>
    <property type="match status" value="1"/>
</dbReference>
<evidence type="ECO:0000313" key="6">
    <source>
        <dbReference type="Proteomes" id="UP000653076"/>
    </source>
</evidence>
<reference evidence="5 6" key="1">
    <citation type="submission" date="2021-01" db="EMBL/GenBank/DDBJ databases">
        <title>Whole genome shotgun sequence of Verrucosispora qiuiae NBRC 106684.</title>
        <authorList>
            <person name="Komaki H."/>
            <person name="Tamura T."/>
        </authorList>
    </citation>
    <scope>NUCLEOTIDE SEQUENCE [LARGE SCALE GENOMIC DNA]</scope>
    <source>
        <strain evidence="5 6">NBRC 106684</strain>
    </source>
</reference>
<evidence type="ECO:0000256" key="2">
    <source>
        <dbReference type="ARBA" id="ARBA00023204"/>
    </source>
</evidence>
<protein>
    <submittedName>
        <fullName evidence="5">ATP-binding protein</fullName>
    </submittedName>
</protein>
<dbReference type="GO" id="GO:0005524">
    <property type="term" value="F:ATP binding"/>
    <property type="evidence" value="ECO:0007669"/>
    <property type="project" value="UniProtKB-KW"/>
</dbReference>
<sequence>MSETLTSESATLAGFRLRRLELHNWGTFDGRVWTLRLDGANALLTGDIGSGKSTVVDAVTTLLLPANRISYNKAAGADTRERSLRSYVLGHYKSERNEKTGASEPVGLRRGSCYSVLLGVFAEPTSGAAVSLAQVFWLHDGNPGQPERFYVTAGQDFTIAGDFADFGAEIGQLKRRLRQSGAKVYDHFPEYGRDFRRRLGIASDQAMELFHQTVSMKAVGDLNDFVRHHMLEPFDTGGWIRRLVEHFEDLTKAHEAVVKACQQLAALKPLLDACDAYDRYGQVIGELDAKREALPYFCARGKAELYAARVAAHTDELADLQGRLADTRVRLADLDTERQRLELERAGHGGDRIADLERQIVDAGRTRDKQRQRFERFNGLLAEAGLAPVEAVEQFTARQRELTDELAGAEEHRAALQNDLTDAAVRVKELQQQESEVNAELRSLQERRSNIPRRNLDLRARICAELELPEAALPFAGELIQVRADATDWEGAAERLLRGFALSILVPDEHYPTVAGWVDRHHLGGRLVYYRVPASLPRQAEPLPADAGRQLFAKLELRESPLRPWLERQLRRRAGYECVQTIEEFRRAERAITRAGQVKDTGGRHEKDDRSGIDDRSTYVLGWSIEQKIDALLAKARALTVDKAQATKNRDGVVDRLDTLNRRLGVLGKLVEFTDFTDIDWQSSATLVQRLRHEKQQLEGSSRELERITDQLNSVLEAIQGGSAERDKLQHRIAQTGVHLEQATHGQRDAEELLREPAAQAAERWFAAIAELAGETALSSPEEYDRLRSTAEGRFTKERDEAARRQALASNRAVRAMEDFRNTYPVEAAELDSSIQSAPEYRTMHERLVRDDLPRFETEFKTYLNTNTIRDIAGFHSQLHKQADLIRERIDTINRSLVGIDYNDGRYIRLEGNRTPNVEIRDFINDLRACTENSLARDDGEQYSEQKFLQVKQLIERFRGRPGFTDIDKAWARRVTDVRNWFVFSASERWREDHSEHETYSDSGGKSGGQKEKLAYTILAASLAYQFKLDLSTDRGQTFRFVVIDEAFGRGSDESTRFALKLFQQLGLQLLIVTPLQKIHVIEPYVSAVGFVDNPTGSNSRLRSLSIEEYHQQRETHQLAHLVTVGK</sequence>
<keyword evidence="5" id="KW-0547">Nucleotide-binding</keyword>
<dbReference type="EMBL" id="BOPC01000108">
    <property type="protein sequence ID" value="GIJ30365.1"/>
    <property type="molecule type" value="Genomic_DNA"/>
</dbReference>
<name>A0ABQ4JJ34_9ACTN</name>
<dbReference type="SUPFAM" id="SSF52540">
    <property type="entry name" value="P-loop containing nucleoside triphosphate hydrolases"/>
    <property type="match status" value="1"/>
</dbReference>
<organism evidence="5 6">
    <name type="scientific">Micromonospora qiuiae</name>
    <dbReference type="NCBI Taxonomy" id="502268"/>
    <lineage>
        <taxon>Bacteria</taxon>
        <taxon>Bacillati</taxon>
        <taxon>Actinomycetota</taxon>
        <taxon>Actinomycetes</taxon>
        <taxon>Micromonosporales</taxon>
        <taxon>Micromonosporaceae</taxon>
        <taxon>Micromonospora</taxon>
    </lineage>
</organism>
<evidence type="ECO:0000256" key="1">
    <source>
        <dbReference type="ARBA" id="ARBA00022763"/>
    </source>
</evidence>
<keyword evidence="2" id="KW-0234">DNA repair</keyword>
<dbReference type="InterPro" id="IPR027417">
    <property type="entry name" value="P-loop_NTPase"/>
</dbReference>
<keyword evidence="5" id="KW-0067">ATP-binding</keyword>
<feature type="coiled-coil region" evidence="4">
    <location>
        <begin position="688"/>
        <end position="718"/>
    </location>
</feature>
<keyword evidence="1" id="KW-0227">DNA damage</keyword>
<evidence type="ECO:0000313" key="5">
    <source>
        <dbReference type="EMBL" id="GIJ30365.1"/>
    </source>
</evidence>
<gene>
    <name evidence="5" type="ORF">Vqi01_55270</name>
</gene>
<accession>A0ABQ4JJ34</accession>
<dbReference type="PANTHER" id="PTHR32182">
    <property type="entry name" value="DNA REPLICATION AND REPAIR PROTEIN RECF"/>
    <property type="match status" value="1"/>
</dbReference>
<dbReference type="RefSeq" id="WP_204038072.1">
    <property type="nucleotide sequence ID" value="NZ_BOPC01000108.1"/>
</dbReference>
<keyword evidence="3" id="KW-0742">SOS response</keyword>
<evidence type="ECO:0000256" key="3">
    <source>
        <dbReference type="ARBA" id="ARBA00023236"/>
    </source>
</evidence>
<keyword evidence="4" id="KW-0175">Coiled coil</keyword>
<dbReference type="PANTHER" id="PTHR32182:SF0">
    <property type="entry name" value="DNA REPLICATION AND REPAIR PROTEIN RECF"/>
    <property type="match status" value="1"/>
</dbReference>
<comment type="caution">
    <text evidence="5">The sequence shown here is derived from an EMBL/GenBank/DDBJ whole genome shotgun (WGS) entry which is preliminary data.</text>
</comment>
<dbReference type="Proteomes" id="UP000653076">
    <property type="component" value="Unassembled WGS sequence"/>
</dbReference>
<feature type="coiled-coil region" evidence="4">
    <location>
        <begin position="317"/>
        <end position="447"/>
    </location>
</feature>
<dbReference type="Pfam" id="PF13558">
    <property type="entry name" value="SbcC_Walker_B"/>
    <property type="match status" value="1"/>
</dbReference>
<keyword evidence="6" id="KW-1185">Reference proteome</keyword>
<evidence type="ECO:0000256" key="4">
    <source>
        <dbReference type="SAM" id="Coils"/>
    </source>
</evidence>
<proteinExistence type="predicted"/>